<protein>
    <submittedName>
        <fullName evidence="1">Uncharacterized protein</fullName>
    </submittedName>
</protein>
<dbReference type="AlphaFoldDB" id="A0A4Q1DJC2"/>
<accession>A0A4Q1DJC2</accession>
<dbReference type="Proteomes" id="UP000839536">
    <property type="component" value="Unassembled WGS sequence"/>
</dbReference>
<proteinExistence type="predicted"/>
<sequence>MKDLFVFSKELHKEDVLDAEKCNRIRARNNAITFLGFISNDINEFPQNVLPFDMSRGRELVADMGVNIDDDICDEH</sequence>
<reference evidence="1" key="1">
    <citation type="submission" date="2019-01" db="EMBL/GenBank/DDBJ databases">
        <title>Whole genome sequencing of Salmonella enterica.</title>
        <authorList>
            <person name="Cao G."/>
        </authorList>
    </citation>
    <scope>NUCLEOTIDE SEQUENCE [LARGE SCALE GENOMIC DNA]</scope>
    <source>
        <strain evidence="1">CFSAN074594</strain>
    </source>
</reference>
<dbReference type="EMBL" id="SDIQ01000072">
    <property type="protein sequence ID" value="RXL14277.1"/>
    <property type="molecule type" value="Genomic_DNA"/>
</dbReference>
<comment type="caution">
    <text evidence="1">The sequence shown here is derived from an EMBL/GenBank/DDBJ whole genome shotgun (WGS) entry which is preliminary data.</text>
</comment>
<name>A0A4Q1DJC2_SALER</name>
<gene>
    <name evidence="1" type="ORF">EKD96_24750</name>
</gene>
<evidence type="ECO:0000313" key="1">
    <source>
        <dbReference type="EMBL" id="RXL14277.1"/>
    </source>
</evidence>
<organism evidence="1">
    <name type="scientific">Salmonella enterica</name>
    <name type="common">Salmonella choleraesuis</name>
    <dbReference type="NCBI Taxonomy" id="28901"/>
    <lineage>
        <taxon>Bacteria</taxon>
        <taxon>Pseudomonadati</taxon>
        <taxon>Pseudomonadota</taxon>
        <taxon>Gammaproteobacteria</taxon>
        <taxon>Enterobacterales</taxon>
        <taxon>Enterobacteriaceae</taxon>
        <taxon>Salmonella</taxon>
    </lineage>
</organism>
<dbReference type="RefSeq" id="WP_000653832.1">
    <property type="nucleotide sequence ID" value="NZ_MXLS01000035.1"/>
</dbReference>